<gene>
    <name evidence="1" type="ORF">FAZ15_10290</name>
</gene>
<comment type="caution">
    <text evidence="1">The sequence shown here is derived from an EMBL/GenBank/DDBJ whole genome shotgun (WGS) entry which is preliminary data.</text>
</comment>
<reference evidence="1 2" key="1">
    <citation type="submission" date="2019-04" db="EMBL/GenBank/DDBJ databases">
        <title>Sphingobacterium olei sp. nov., isolated from oil-contaminated soil.</title>
        <authorList>
            <person name="Liu B."/>
        </authorList>
    </citation>
    <scope>NUCLEOTIDE SEQUENCE [LARGE SCALE GENOMIC DNA]</scope>
    <source>
        <strain evidence="1 2">HAL-9</strain>
    </source>
</reference>
<dbReference type="AlphaFoldDB" id="A0A4U0P183"/>
<dbReference type="OrthoDB" id="1267278at2"/>
<dbReference type="EMBL" id="SUME01000004">
    <property type="protein sequence ID" value="TJZ60810.1"/>
    <property type="molecule type" value="Genomic_DNA"/>
</dbReference>
<keyword evidence="2" id="KW-1185">Reference proteome</keyword>
<proteinExistence type="predicted"/>
<dbReference type="Proteomes" id="UP000306808">
    <property type="component" value="Unassembled WGS sequence"/>
</dbReference>
<protein>
    <recommendedName>
        <fullName evidence="3">Outer membrane protein beta-barrel domain-containing protein</fullName>
    </recommendedName>
</protein>
<evidence type="ECO:0000313" key="2">
    <source>
        <dbReference type="Proteomes" id="UP000306808"/>
    </source>
</evidence>
<evidence type="ECO:0008006" key="3">
    <source>
        <dbReference type="Google" id="ProtNLM"/>
    </source>
</evidence>
<name>A0A4U0P183_9SPHI</name>
<accession>A0A4U0P183</accession>
<evidence type="ECO:0000313" key="1">
    <source>
        <dbReference type="EMBL" id="TJZ60810.1"/>
    </source>
</evidence>
<sequence length="121" mass="12793">MCSLFSKDGNAQTTKLKASLFEGILVGGYTDGGAYINCTGPAVKYVVKKIPIMAGLLPSLKIKKDQAQDGATHNSIITPTLGFGLTACYKHLVVQLPAFYSAKTSTSDGLWKLGAGIGYKF</sequence>
<organism evidence="1 2">
    <name type="scientific">Sphingobacterium olei</name>
    <dbReference type="NCBI Taxonomy" id="2571155"/>
    <lineage>
        <taxon>Bacteria</taxon>
        <taxon>Pseudomonadati</taxon>
        <taxon>Bacteroidota</taxon>
        <taxon>Sphingobacteriia</taxon>
        <taxon>Sphingobacteriales</taxon>
        <taxon>Sphingobacteriaceae</taxon>
        <taxon>Sphingobacterium</taxon>
    </lineage>
</organism>